<evidence type="ECO:0000313" key="2">
    <source>
        <dbReference type="Proteomes" id="UP001054837"/>
    </source>
</evidence>
<organism evidence="1 2">
    <name type="scientific">Caerostris darwini</name>
    <dbReference type="NCBI Taxonomy" id="1538125"/>
    <lineage>
        <taxon>Eukaryota</taxon>
        <taxon>Metazoa</taxon>
        <taxon>Ecdysozoa</taxon>
        <taxon>Arthropoda</taxon>
        <taxon>Chelicerata</taxon>
        <taxon>Arachnida</taxon>
        <taxon>Araneae</taxon>
        <taxon>Araneomorphae</taxon>
        <taxon>Entelegynae</taxon>
        <taxon>Araneoidea</taxon>
        <taxon>Araneidae</taxon>
        <taxon>Caerostris</taxon>
    </lineage>
</organism>
<protein>
    <submittedName>
        <fullName evidence="1">Uncharacterized protein</fullName>
    </submittedName>
</protein>
<proteinExistence type="predicted"/>
<comment type="caution">
    <text evidence="1">The sequence shown here is derived from an EMBL/GenBank/DDBJ whole genome shotgun (WGS) entry which is preliminary data.</text>
</comment>
<name>A0AAV4M7G2_9ARAC</name>
<dbReference type="AlphaFoldDB" id="A0AAV4M7G2"/>
<gene>
    <name evidence="1" type="ORF">CDAR_395461</name>
</gene>
<keyword evidence="2" id="KW-1185">Reference proteome</keyword>
<dbReference type="EMBL" id="BPLQ01000115">
    <property type="protein sequence ID" value="GIX67755.1"/>
    <property type="molecule type" value="Genomic_DNA"/>
</dbReference>
<accession>A0AAV4M7G2</accession>
<reference evidence="1 2" key="1">
    <citation type="submission" date="2021-06" db="EMBL/GenBank/DDBJ databases">
        <title>Caerostris darwini draft genome.</title>
        <authorList>
            <person name="Kono N."/>
            <person name="Arakawa K."/>
        </authorList>
    </citation>
    <scope>NUCLEOTIDE SEQUENCE [LARGE SCALE GENOMIC DNA]</scope>
</reference>
<sequence>MRVARWSRGMILASGVRGPGFKSRPSPLFVLSLWNYDDEKPWRGFYFLKSKSAKLESRKLAQNINFRNLLFYKKNYKTKLAQVYILQLRRVARWSRGMILVSGARGPGFQSRKSPLFVLSVWNGDDGKTMTTLIFK</sequence>
<dbReference type="Proteomes" id="UP001054837">
    <property type="component" value="Unassembled WGS sequence"/>
</dbReference>
<evidence type="ECO:0000313" key="1">
    <source>
        <dbReference type="EMBL" id="GIX67755.1"/>
    </source>
</evidence>